<evidence type="ECO:0000313" key="1">
    <source>
        <dbReference type="EMBL" id="RDY27295.1"/>
    </source>
</evidence>
<evidence type="ECO:0008006" key="3">
    <source>
        <dbReference type="Google" id="ProtNLM"/>
    </source>
</evidence>
<dbReference type="EMBL" id="NOJY02000014">
    <property type="protein sequence ID" value="RDY27295.1"/>
    <property type="molecule type" value="Genomic_DNA"/>
</dbReference>
<dbReference type="AlphaFoldDB" id="A0A371J3I0"/>
<evidence type="ECO:0000313" key="2">
    <source>
        <dbReference type="Proteomes" id="UP000215694"/>
    </source>
</evidence>
<dbReference type="Pfam" id="PF18958">
    <property type="entry name" value="DUF5700"/>
    <property type="match status" value="1"/>
</dbReference>
<dbReference type="InterPro" id="IPR043754">
    <property type="entry name" value="DUF5700"/>
</dbReference>
<dbReference type="Proteomes" id="UP000215694">
    <property type="component" value="Unassembled WGS sequence"/>
</dbReference>
<name>A0A371J3I0_9FIRM</name>
<dbReference type="OrthoDB" id="1891804at2"/>
<organism evidence="1 2">
    <name type="scientific">Romboutsia weinsteinii</name>
    <dbReference type="NCBI Taxonomy" id="2020949"/>
    <lineage>
        <taxon>Bacteria</taxon>
        <taxon>Bacillati</taxon>
        <taxon>Bacillota</taxon>
        <taxon>Clostridia</taxon>
        <taxon>Peptostreptococcales</taxon>
        <taxon>Peptostreptococcaceae</taxon>
        <taxon>Romboutsia</taxon>
    </lineage>
</organism>
<proteinExistence type="predicted"/>
<keyword evidence="2" id="KW-1185">Reference proteome</keyword>
<gene>
    <name evidence="1" type="ORF">CHL78_009925</name>
</gene>
<sequence length="343" mass="40115">MRFSIRYSTIGDMLSLCNKLNIGEANKEDIRKLLKHDDYIFELERYGSRVTEDDFVDYFLDIPNLDEDDIKNNDLKIHHRYYKDLINNLDFYIGKFEEFKKLLTNELFEEQIKIALKGLPGNIILPQINFIFTIGIGQSFGYAHKDGTHFDFLQLAKDKSISEFCSTISHEVHHIGVNIIHDKIDLNSISLEELFYLYFSGEGLAVKYCNNAEGIISKSIYDGPKNIGLDSYTWKYLNDDFNNTMIHFKEIINDIRREKIKSIDDLNKDCMEYWMNPYIEGQSNDDIPKLKHFRYYSFGNEIFGIIHDCFGKDAVYNTLSNLKTFPAVYNKALDKLGYGEFKI</sequence>
<accession>A0A371J3I0</accession>
<dbReference type="RefSeq" id="WP_094368338.1">
    <property type="nucleotide sequence ID" value="NZ_NOJY02000014.1"/>
</dbReference>
<protein>
    <recommendedName>
        <fullName evidence="3">DUF2268 domain-containing protein</fullName>
    </recommendedName>
</protein>
<comment type="caution">
    <text evidence="1">The sequence shown here is derived from an EMBL/GenBank/DDBJ whole genome shotgun (WGS) entry which is preliminary data.</text>
</comment>
<reference evidence="1 2" key="1">
    <citation type="journal article" date="2017" name="Genome Announc.">
        <title>Draft Genome Sequence of Romboutsia weinsteinii sp. nov. Strain CCRI-19649(T) Isolated from Surface Water.</title>
        <authorList>
            <person name="Maheux A.F."/>
            <person name="Boudreau D.K."/>
            <person name="Berube E."/>
            <person name="Boissinot M."/>
            <person name="Cantin P."/>
            <person name="Raymond F."/>
            <person name="Corbeil J."/>
            <person name="Omar R.F."/>
            <person name="Bergeron M.G."/>
        </authorList>
    </citation>
    <scope>NUCLEOTIDE SEQUENCE [LARGE SCALE GENOMIC DNA]</scope>
    <source>
        <strain evidence="1 2">CCRI-19649</strain>
    </source>
</reference>